<gene>
    <name evidence="1" type="ORF">JI748_14920</name>
</gene>
<reference evidence="1 2" key="1">
    <citation type="submission" date="2021-01" db="EMBL/GenBank/DDBJ databases">
        <title>Genome seq and assembly of Devosia sp. LEGU1.</title>
        <authorList>
            <person name="Chhetri G."/>
        </authorList>
    </citation>
    <scope>NUCLEOTIDE SEQUENCE [LARGE SCALE GENOMIC DNA]</scope>
    <source>
        <strain evidence="1 2">LEGU1</strain>
    </source>
</reference>
<dbReference type="EMBL" id="CP068046">
    <property type="protein sequence ID" value="QQR39018.1"/>
    <property type="molecule type" value="Genomic_DNA"/>
</dbReference>
<evidence type="ECO:0000313" key="1">
    <source>
        <dbReference type="EMBL" id="QQR39018.1"/>
    </source>
</evidence>
<protein>
    <submittedName>
        <fullName evidence="1">Uncharacterized protein</fullName>
    </submittedName>
</protein>
<accession>A0ABX7C463</accession>
<proteinExistence type="predicted"/>
<evidence type="ECO:0000313" key="2">
    <source>
        <dbReference type="Proteomes" id="UP000595857"/>
    </source>
</evidence>
<sequence>MSDSLDGHTWQISRLANNGNASLDLLVDSGSPAKKAVAQCASIAEARIIATCLENADDIELPDLAEQASELGLRELQGFPDDVADEIIGNLLRHGHDSHRYKRRARRWFGNDEVTYLMTVDETNHFPVYGFRMGDDRIVRPDFVYMQPRPLRQATAAAFAFGQMEILMMRRELHGSIENSLRGDQHHDLVDRFEDGYYGALENSYRI</sequence>
<keyword evidence="2" id="KW-1185">Reference proteome</keyword>
<name>A0ABX7C463_9HYPH</name>
<organism evidence="1 2">
    <name type="scientific">Devosia rhizoryzae</name>
    <dbReference type="NCBI Taxonomy" id="2774137"/>
    <lineage>
        <taxon>Bacteria</taxon>
        <taxon>Pseudomonadati</taxon>
        <taxon>Pseudomonadota</taxon>
        <taxon>Alphaproteobacteria</taxon>
        <taxon>Hyphomicrobiales</taxon>
        <taxon>Devosiaceae</taxon>
        <taxon>Devosia</taxon>
    </lineage>
</organism>
<dbReference type="Proteomes" id="UP000595857">
    <property type="component" value="Chromosome"/>
</dbReference>
<dbReference type="RefSeq" id="WP_201632413.1">
    <property type="nucleotide sequence ID" value="NZ_CP068046.1"/>
</dbReference>